<gene>
    <name evidence="2" type="ORF">ACFSJ0_06780</name>
</gene>
<dbReference type="EMBL" id="JBHUCM010000005">
    <property type="protein sequence ID" value="MFD1536729.1"/>
    <property type="molecule type" value="Genomic_DNA"/>
</dbReference>
<evidence type="ECO:0008006" key="4">
    <source>
        <dbReference type="Google" id="ProtNLM"/>
    </source>
</evidence>
<comment type="caution">
    <text evidence="2">The sequence shown here is derived from an EMBL/GenBank/DDBJ whole genome shotgun (WGS) entry which is preliminary data.</text>
</comment>
<feature type="signal peptide" evidence="1">
    <location>
        <begin position="1"/>
        <end position="25"/>
    </location>
</feature>
<proteinExistence type="predicted"/>
<name>A0ABW4G2G2_9ACTN</name>
<accession>A0ABW4G2G2</accession>
<dbReference type="PROSITE" id="PS51257">
    <property type="entry name" value="PROKAR_LIPOPROTEIN"/>
    <property type="match status" value="1"/>
</dbReference>
<feature type="chain" id="PRO_5047266135" description="Small secreted protein" evidence="1">
    <location>
        <begin position="26"/>
        <end position="126"/>
    </location>
</feature>
<evidence type="ECO:0000313" key="2">
    <source>
        <dbReference type="EMBL" id="MFD1536729.1"/>
    </source>
</evidence>
<protein>
    <recommendedName>
        <fullName evidence="4">Small secreted protein</fullName>
    </recommendedName>
</protein>
<organism evidence="2 3">
    <name type="scientific">Nonomuraea guangzhouensis</name>
    <dbReference type="NCBI Taxonomy" id="1291555"/>
    <lineage>
        <taxon>Bacteria</taxon>
        <taxon>Bacillati</taxon>
        <taxon>Actinomycetota</taxon>
        <taxon>Actinomycetes</taxon>
        <taxon>Streptosporangiales</taxon>
        <taxon>Streptosporangiaceae</taxon>
        <taxon>Nonomuraea</taxon>
    </lineage>
</organism>
<dbReference type="RefSeq" id="WP_219530389.1">
    <property type="nucleotide sequence ID" value="NZ_JAHKRM010000008.1"/>
</dbReference>
<keyword evidence="3" id="KW-1185">Reference proteome</keyword>
<sequence>MTPPRRRIAIAVAALSLAGLTTACGAIGNAVDCNQVGTEVTKIMTEFNGGLSSAATDPKSFEKAGDEAAAKVKTLAGKYDGDLASALNDLSSGLDGIKIDAKDPTSSMESVQKLQGFVTKIQSACS</sequence>
<evidence type="ECO:0000256" key="1">
    <source>
        <dbReference type="SAM" id="SignalP"/>
    </source>
</evidence>
<evidence type="ECO:0000313" key="3">
    <source>
        <dbReference type="Proteomes" id="UP001597097"/>
    </source>
</evidence>
<reference evidence="3" key="1">
    <citation type="journal article" date="2019" name="Int. J. Syst. Evol. Microbiol.">
        <title>The Global Catalogue of Microorganisms (GCM) 10K type strain sequencing project: providing services to taxonomists for standard genome sequencing and annotation.</title>
        <authorList>
            <consortium name="The Broad Institute Genomics Platform"/>
            <consortium name="The Broad Institute Genome Sequencing Center for Infectious Disease"/>
            <person name="Wu L."/>
            <person name="Ma J."/>
        </authorList>
    </citation>
    <scope>NUCLEOTIDE SEQUENCE [LARGE SCALE GENOMIC DNA]</scope>
    <source>
        <strain evidence="3">CGMCC 1.15399</strain>
    </source>
</reference>
<dbReference type="Proteomes" id="UP001597097">
    <property type="component" value="Unassembled WGS sequence"/>
</dbReference>
<keyword evidence="1" id="KW-0732">Signal</keyword>